<comment type="caution">
    <text evidence="3">The sequence shown here is derived from an EMBL/GenBank/DDBJ whole genome shotgun (WGS) entry which is preliminary data.</text>
</comment>
<gene>
    <name evidence="3" type="ORF">C5748_18355</name>
</gene>
<dbReference type="Pfam" id="PF20356">
    <property type="entry name" value="DUF6651"/>
    <property type="match status" value="1"/>
</dbReference>
<keyword evidence="4" id="KW-1185">Reference proteome</keyword>
<name>A0A2S9INQ1_9HYPH</name>
<feature type="domain" description="DUF6651" evidence="2">
    <location>
        <begin position="128"/>
        <end position="234"/>
    </location>
</feature>
<evidence type="ECO:0000256" key="1">
    <source>
        <dbReference type="SAM" id="MobiDB-lite"/>
    </source>
</evidence>
<evidence type="ECO:0000313" key="3">
    <source>
        <dbReference type="EMBL" id="PRD42157.1"/>
    </source>
</evidence>
<evidence type="ECO:0000259" key="2">
    <source>
        <dbReference type="Pfam" id="PF20356"/>
    </source>
</evidence>
<protein>
    <recommendedName>
        <fullName evidence="2">DUF6651 domain-containing protein</fullName>
    </recommendedName>
</protein>
<feature type="region of interest" description="Disordered" evidence="1">
    <location>
        <begin position="221"/>
        <end position="265"/>
    </location>
</feature>
<dbReference type="EMBL" id="PVBR01000014">
    <property type="protein sequence ID" value="PRD42157.1"/>
    <property type="molecule type" value="Genomic_DNA"/>
</dbReference>
<dbReference type="AlphaFoldDB" id="A0A2S9INQ1"/>
<accession>A0A2S9INQ1</accession>
<dbReference type="InterPro" id="IPR046593">
    <property type="entry name" value="DUF6651"/>
</dbReference>
<proteinExistence type="predicted"/>
<dbReference type="Proteomes" id="UP000239434">
    <property type="component" value="Unassembled WGS sequence"/>
</dbReference>
<feature type="compositionally biased region" description="Gly residues" evidence="1">
    <location>
        <begin position="221"/>
        <end position="237"/>
    </location>
</feature>
<sequence>MKLKIITIEGKSYAEVQDDKPVYVHEDGKEVAFDAATTVATISRLNGEAKTHREAKEAAETKLRAFEGIEDGEAARKALETVKNLKDGDLVTAGKVEEIKAAAKKAAEEQVAQAAKASGEQIQTLQGERDKLRDDLYGEKIGGAFSRSKFISDKVAIPADLLQAQFGQRFKVEDGKTVAYDAAGNKIYSRTKPGEIAEFDEALETIIDGYAHRDAILKGTGNAGGGAKPGNGQGGGPKTISRGEFEGLDPSSRAAKMKEGFTVTE</sequence>
<reference evidence="3 4" key="1">
    <citation type="submission" date="2018-02" db="EMBL/GenBank/DDBJ databases">
        <title>The draft genome of Phyllobacterium sp. 1N-3.</title>
        <authorList>
            <person name="Liu L."/>
            <person name="Li L."/>
            <person name="Zhang X."/>
            <person name="Wang T."/>
            <person name="Liang L."/>
        </authorList>
    </citation>
    <scope>NUCLEOTIDE SEQUENCE [LARGE SCALE GENOMIC DNA]</scope>
    <source>
        <strain evidence="3 4">1N-3</strain>
    </source>
</reference>
<dbReference type="RefSeq" id="WP_105743427.1">
    <property type="nucleotide sequence ID" value="NZ_PVBR01000014.1"/>
</dbReference>
<evidence type="ECO:0000313" key="4">
    <source>
        <dbReference type="Proteomes" id="UP000239434"/>
    </source>
</evidence>
<organism evidence="3 4">
    <name type="scientific">Phyllobacterium phragmitis</name>
    <dbReference type="NCBI Taxonomy" id="2670329"/>
    <lineage>
        <taxon>Bacteria</taxon>
        <taxon>Pseudomonadati</taxon>
        <taxon>Pseudomonadota</taxon>
        <taxon>Alphaproteobacteria</taxon>
        <taxon>Hyphomicrobiales</taxon>
        <taxon>Phyllobacteriaceae</taxon>
        <taxon>Phyllobacterium</taxon>
    </lineage>
</organism>